<dbReference type="Pfam" id="PF00216">
    <property type="entry name" value="Bac_DNA_binding"/>
    <property type="match status" value="1"/>
</dbReference>
<evidence type="ECO:0000256" key="4">
    <source>
        <dbReference type="RuleBase" id="RU003939"/>
    </source>
</evidence>
<sequence length="96" mass="10677">MNKEELINALSVKTDTTKVDSKKHLDALLEVIQEVLVKGDSLQLVGFGTYSVSEIKAREGINPQTREKIKIPASKRVKFAVGKQLKEAVNKKNSKK</sequence>
<dbReference type="CDD" id="cd13831">
    <property type="entry name" value="HU"/>
    <property type="match status" value="1"/>
</dbReference>
<dbReference type="PRINTS" id="PR01727">
    <property type="entry name" value="DNABINDINGHU"/>
</dbReference>
<accession>A0A0C1R185</accession>
<dbReference type="SUPFAM" id="SSF47729">
    <property type="entry name" value="IHF-like DNA-binding proteins"/>
    <property type="match status" value="1"/>
</dbReference>
<dbReference type="InterPro" id="IPR000119">
    <property type="entry name" value="Hist_DNA-bd"/>
</dbReference>
<comment type="similarity">
    <text evidence="1 4">Belongs to the bacterial histone-like protein family.</text>
</comment>
<dbReference type="AlphaFoldDB" id="A0A0C1R185"/>
<evidence type="ECO:0000313" key="5">
    <source>
        <dbReference type="EMBL" id="KIE06035.1"/>
    </source>
</evidence>
<name>A0A0C1R185_9RICK</name>
<dbReference type="GO" id="GO:0003677">
    <property type="term" value="F:DNA binding"/>
    <property type="evidence" value="ECO:0007669"/>
    <property type="project" value="UniProtKB-KW"/>
</dbReference>
<dbReference type="STRING" id="86105.NF27_CD00110"/>
<dbReference type="GO" id="GO:0030261">
    <property type="term" value="P:chromosome condensation"/>
    <property type="evidence" value="ECO:0007669"/>
    <property type="project" value="UniProtKB-KW"/>
</dbReference>
<dbReference type="SMART" id="SM00411">
    <property type="entry name" value="BHL"/>
    <property type="match status" value="1"/>
</dbReference>
<dbReference type="GO" id="GO:0030527">
    <property type="term" value="F:structural constituent of chromatin"/>
    <property type="evidence" value="ECO:0007669"/>
    <property type="project" value="InterPro"/>
</dbReference>
<protein>
    <submittedName>
        <fullName evidence="5">DNA-binding protein HU-alpha</fullName>
    </submittedName>
</protein>
<dbReference type="OrthoDB" id="9799835at2"/>
<keyword evidence="6" id="KW-1185">Reference proteome</keyword>
<dbReference type="RefSeq" id="WP_039454977.1">
    <property type="nucleotide sequence ID" value="NZ_JSWE01000055.1"/>
</dbReference>
<dbReference type="PANTHER" id="PTHR33175:SF3">
    <property type="entry name" value="DNA-BINDING PROTEIN HU-BETA"/>
    <property type="match status" value="1"/>
</dbReference>
<organism evidence="5 6">
    <name type="scientific">Candidatus Jidaibacter acanthamoebae</name>
    <dbReference type="NCBI Taxonomy" id="86105"/>
    <lineage>
        <taxon>Bacteria</taxon>
        <taxon>Pseudomonadati</taxon>
        <taxon>Pseudomonadota</taxon>
        <taxon>Alphaproteobacteria</taxon>
        <taxon>Rickettsiales</taxon>
        <taxon>Candidatus Midichloriaceae</taxon>
        <taxon>Candidatus Jidaibacter</taxon>
    </lineage>
</organism>
<dbReference type="InterPro" id="IPR010992">
    <property type="entry name" value="IHF-like_DNA-bd_dom_sf"/>
</dbReference>
<evidence type="ECO:0000313" key="6">
    <source>
        <dbReference type="Proteomes" id="UP000031258"/>
    </source>
</evidence>
<gene>
    <name evidence="5" type="primary">hupA_2</name>
    <name evidence="5" type="ORF">NF27_CD00110</name>
</gene>
<dbReference type="Proteomes" id="UP000031258">
    <property type="component" value="Unassembled WGS sequence"/>
</dbReference>
<keyword evidence="3 5" id="KW-0238">DNA-binding</keyword>
<dbReference type="PANTHER" id="PTHR33175">
    <property type="entry name" value="DNA-BINDING PROTEIN HU"/>
    <property type="match status" value="1"/>
</dbReference>
<comment type="caution">
    <text evidence="5">The sequence shown here is derived from an EMBL/GenBank/DDBJ whole genome shotgun (WGS) entry which is preliminary data.</text>
</comment>
<dbReference type="GO" id="GO:0005829">
    <property type="term" value="C:cytosol"/>
    <property type="evidence" value="ECO:0007669"/>
    <property type="project" value="TreeGrafter"/>
</dbReference>
<dbReference type="Gene3D" id="4.10.520.10">
    <property type="entry name" value="IHF-like DNA-binding proteins"/>
    <property type="match status" value="1"/>
</dbReference>
<dbReference type="EMBL" id="JSWE01000055">
    <property type="protein sequence ID" value="KIE06035.1"/>
    <property type="molecule type" value="Genomic_DNA"/>
</dbReference>
<evidence type="ECO:0000256" key="3">
    <source>
        <dbReference type="ARBA" id="ARBA00023125"/>
    </source>
</evidence>
<reference evidence="5 6" key="1">
    <citation type="submission" date="2014-11" db="EMBL/GenBank/DDBJ databases">
        <title>A Rickettsiales Symbiont of Amoebae With Ancient Features.</title>
        <authorList>
            <person name="Schulz F."/>
            <person name="Martijn J."/>
            <person name="Wascher F."/>
            <person name="Kostanjsek R."/>
            <person name="Ettema T.J."/>
            <person name="Horn M."/>
        </authorList>
    </citation>
    <scope>NUCLEOTIDE SEQUENCE [LARGE SCALE GENOMIC DNA]</scope>
    <source>
        <strain evidence="5 6">UWC36</strain>
    </source>
</reference>
<keyword evidence="2" id="KW-0226">DNA condensation</keyword>
<proteinExistence type="inferred from homology"/>
<evidence type="ECO:0000256" key="1">
    <source>
        <dbReference type="ARBA" id="ARBA00010529"/>
    </source>
</evidence>
<evidence type="ECO:0000256" key="2">
    <source>
        <dbReference type="ARBA" id="ARBA00023067"/>
    </source>
</evidence>